<evidence type="ECO:0000313" key="2">
    <source>
        <dbReference type="EMBL" id="PMD16366.1"/>
    </source>
</evidence>
<gene>
    <name evidence="2" type="ORF">NA56DRAFT_708922</name>
</gene>
<evidence type="ECO:0000313" key="3">
    <source>
        <dbReference type="Proteomes" id="UP000235672"/>
    </source>
</evidence>
<organism evidence="2 3">
    <name type="scientific">Hyaloscypha hepaticicola</name>
    <dbReference type="NCBI Taxonomy" id="2082293"/>
    <lineage>
        <taxon>Eukaryota</taxon>
        <taxon>Fungi</taxon>
        <taxon>Dikarya</taxon>
        <taxon>Ascomycota</taxon>
        <taxon>Pezizomycotina</taxon>
        <taxon>Leotiomycetes</taxon>
        <taxon>Helotiales</taxon>
        <taxon>Hyaloscyphaceae</taxon>
        <taxon>Hyaloscypha</taxon>
    </lineage>
</organism>
<accession>A0A2J6PR22</accession>
<dbReference type="AlphaFoldDB" id="A0A2J6PR22"/>
<proteinExistence type="predicted"/>
<dbReference type="Proteomes" id="UP000235672">
    <property type="component" value="Unassembled WGS sequence"/>
</dbReference>
<name>A0A2J6PR22_9HELO</name>
<dbReference type="EMBL" id="KZ613506">
    <property type="protein sequence ID" value="PMD16366.1"/>
    <property type="molecule type" value="Genomic_DNA"/>
</dbReference>
<evidence type="ECO:0000256" key="1">
    <source>
        <dbReference type="SAM" id="MobiDB-lite"/>
    </source>
</evidence>
<sequence length="161" mass="16884">MPNATRLPEPTADSRLDRALNYAVDSLADDWLPVASPRCDEAAVSKLYRFLIGGPNLKVYSSVTKLAYGLVYVEHGASTAAPPALNPDHHFYQVQLPLLPPQSAPLGPAPAFPSSITSVSSPDPAAPPAPHNESSSSLPISISIYLPSPPKLPSQNPVAAG</sequence>
<feature type="region of interest" description="Disordered" evidence="1">
    <location>
        <begin position="103"/>
        <end position="137"/>
    </location>
</feature>
<keyword evidence="3" id="KW-1185">Reference proteome</keyword>
<reference evidence="2 3" key="1">
    <citation type="submission" date="2016-05" db="EMBL/GenBank/DDBJ databases">
        <title>A degradative enzymes factory behind the ericoid mycorrhizal symbiosis.</title>
        <authorList>
            <consortium name="DOE Joint Genome Institute"/>
            <person name="Martino E."/>
            <person name="Morin E."/>
            <person name="Grelet G."/>
            <person name="Kuo A."/>
            <person name="Kohler A."/>
            <person name="Daghino S."/>
            <person name="Barry K."/>
            <person name="Choi C."/>
            <person name="Cichocki N."/>
            <person name="Clum A."/>
            <person name="Copeland A."/>
            <person name="Hainaut M."/>
            <person name="Haridas S."/>
            <person name="Labutti K."/>
            <person name="Lindquist E."/>
            <person name="Lipzen A."/>
            <person name="Khouja H.-R."/>
            <person name="Murat C."/>
            <person name="Ohm R."/>
            <person name="Olson A."/>
            <person name="Spatafora J."/>
            <person name="Veneault-Fourrey C."/>
            <person name="Henrissat B."/>
            <person name="Grigoriev I."/>
            <person name="Martin F."/>
            <person name="Perotto S."/>
        </authorList>
    </citation>
    <scope>NUCLEOTIDE SEQUENCE [LARGE SCALE GENOMIC DNA]</scope>
    <source>
        <strain evidence="2 3">UAMH 7357</strain>
    </source>
</reference>
<protein>
    <submittedName>
        <fullName evidence="2">Uncharacterized protein</fullName>
    </submittedName>
</protein>